<evidence type="ECO:0000313" key="3">
    <source>
        <dbReference type="Proteomes" id="UP001309876"/>
    </source>
</evidence>
<gene>
    <name evidence="2" type="ORF">LTR05_008143</name>
</gene>
<proteinExistence type="predicted"/>
<keyword evidence="3" id="KW-1185">Reference proteome</keyword>
<protein>
    <submittedName>
        <fullName evidence="2">Uncharacterized protein</fullName>
    </submittedName>
</protein>
<dbReference type="AlphaFoldDB" id="A0AAN7YD86"/>
<dbReference type="EMBL" id="JAVRRJ010000010">
    <property type="protein sequence ID" value="KAK5081349.1"/>
    <property type="molecule type" value="Genomic_DNA"/>
</dbReference>
<evidence type="ECO:0000256" key="1">
    <source>
        <dbReference type="SAM" id="MobiDB-lite"/>
    </source>
</evidence>
<dbReference type="Proteomes" id="UP001309876">
    <property type="component" value="Unassembled WGS sequence"/>
</dbReference>
<organism evidence="2 3">
    <name type="scientific">Lithohypha guttulata</name>
    <dbReference type="NCBI Taxonomy" id="1690604"/>
    <lineage>
        <taxon>Eukaryota</taxon>
        <taxon>Fungi</taxon>
        <taxon>Dikarya</taxon>
        <taxon>Ascomycota</taxon>
        <taxon>Pezizomycotina</taxon>
        <taxon>Eurotiomycetes</taxon>
        <taxon>Chaetothyriomycetidae</taxon>
        <taxon>Chaetothyriales</taxon>
        <taxon>Trichomeriaceae</taxon>
        <taxon>Lithohypha</taxon>
    </lineage>
</organism>
<sequence length="331" mass="38120">MDPSISRQLTGFTHPTSEQQQSPLLRLPSELRILILRELLVIPQPIRSKGEADPSVAILRACQTTYHEGINILYSENSYGIGMSLAWYELWKVPAEQPLDYRLHDEHDKQHATVTTQDRTAKRLVESDFMTTISRFSRVQFDTYVEMLDVEHASTRWVLLDCLEMNLRILRPLFVGKDVKVVYPKDLVSALNARKLIARSFLMLFELIRCRSLEFEGVVPEVTQEVVSMSTGDGEILDLPLQSRTILRRYQRYKRLAKQDHLIEDYSLSVRLGDASRRFFPMDLEVAMKELKVKIDEMIALARANGVEITEEILAPEVDGNVVVDEAESRW</sequence>
<feature type="region of interest" description="Disordered" evidence="1">
    <location>
        <begin position="1"/>
        <end position="21"/>
    </location>
</feature>
<accession>A0AAN7YD86</accession>
<comment type="caution">
    <text evidence="2">The sequence shown here is derived from an EMBL/GenBank/DDBJ whole genome shotgun (WGS) entry which is preliminary data.</text>
</comment>
<evidence type="ECO:0000313" key="2">
    <source>
        <dbReference type="EMBL" id="KAK5081349.1"/>
    </source>
</evidence>
<feature type="compositionally biased region" description="Polar residues" evidence="1">
    <location>
        <begin position="1"/>
        <end position="16"/>
    </location>
</feature>
<name>A0AAN7YD86_9EURO</name>
<reference evidence="2 3" key="1">
    <citation type="submission" date="2023-08" db="EMBL/GenBank/DDBJ databases">
        <title>Black Yeasts Isolated from many extreme environments.</title>
        <authorList>
            <person name="Coleine C."/>
            <person name="Stajich J.E."/>
            <person name="Selbmann L."/>
        </authorList>
    </citation>
    <scope>NUCLEOTIDE SEQUENCE [LARGE SCALE GENOMIC DNA]</scope>
    <source>
        <strain evidence="2 3">CCFEE 5910</strain>
    </source>
</reference>